<evidence type="ECO:0000313" key="3">
    <source>
        <dbReference type="Proteomes" id="UP000708148"/>
    </source>
</evidence>
<accession>A0A8S1IRW4</accession>
<evidence type="ECO:0000256" key="1">
    <source>
        <dbReference type="SAM" id="MobiDB-lite"/>
    </source>
</evidence>
<proteinExistence type="predicted"/>
<dbReference type="Proteomes" id="UP000708148">
    <property type="component" value="Unassembled WGS sequence"/>
</dbReference>
<organism evidence="2 3">
    <name type="scientific">Ostreobium quekettii</name>
    <dbReference type="NCBI Taxonomy" id="121088"/>
    <lineage>
        <taxon>Eukaryota</taxon>
        <taxon>Viridiplantae</taxon>
        <taxon>Chlorophyta</taxon>
        <taxon>core chlorophytes</taxon>
        <taxon>Ulvophyceae</taxon>
        <taxon>TCBD clade</taxon>
        <taxon>Bryopsidales</taxon>
        <taxon>Ostreobineae</taxon>
        <taxon>Ostreobiaceae</taxon>
        <taxon>Ostreobium</taxon>
    </lineage>
</organism>
<feature type="region of interest" description="Disordered" evidence="1">
    <location>
        <begin position="1"/>
        <end position="34"/>
    </location>
</feature>
<dbReference type="AlphaFoldDB" id="A0A8S1IRW4"/>
<comment type="caution">
    <text evidence="2">The sequence shown here is derived from an EMBL/GenBank/DDBJ whole genome shotgun (WGS) entry which is preliminary data.</text>
</comment>
<evidence type="ECO:0000313" key="2">
    <source>
        <dbReference type="EMBL" id="CAD7696664.1"/>
    </source>
</evidence>
<dbReference type="EMBL" id="CAJHUC010000524">
    <property type="protein sequence ID" value="CAD7696664.1"/>
    <property type="molecule type" value="Genomic_DNA"/>
</dbReference>
<sequence length="167" mass="18326">MAHALRSSTDYAMKTTPQDPILKQRAPATGAPSKHRYRIAPAAEASRAPDTFVEDSGHKGKLNISAMTKGVTGMLKRHTKAFQVVGVEDSTLRQLASKCGDAAVTYNEVMAFLGAQGYEEFMTDTDSSVLMVMMRKSAGAQRRDVPEGLQQNHAFVRRLPFRSCVTY</sequence>
<protein>
    <submittedName>
        <fullName evidence="2">Uncharacterized protein</fullName>
    </submittedName>
</protein>
<gene>
    <name evidence="2" type="ORF">OSTQU699_LOCUS2025</name>
</gene>
<reference evidence="2" key="1">
    <citation type="submission" date="2020-12" db="EMBL/GenBank/DDBJ databases">
        <authorList>
            <person name="Iha C."/>
        </authorList>
    </citation>
    <scope>NUCLEOTIDE SEQUENCE</scope>
</reference>
<name>A0A8S1IRW4_9CHLO</name>
<keyword evidence="3" id="KW-1185">Reference proteome</keyword>
<feature type="compositionally biased region" description="Polar residues" evidence="1">
    <location>
        <begin position="1"/>
        <end position="18"/>
    </location>
</feature>